<keyword evidence="10 11" id="KW-0807">Transducer</keyword>
<dbReference type="InterPro" id="IPR000725">
    <property type="entry name" value="Olfact_rcpt"/>
</dbReference>
<dbReference type="AlphaFoldDB" id="K7F1P6"/>
<feature type="transmembrane region" description="Helical" evidence="12">
    <location>
        <begin position="243"/>
        <end position="266"/>
    </location>
</feature>
<dbReference type="InterPro" id="IPR017452">
    <property type="entry name" value="GPCR_Rhodpsn_7TM"/>
</dbReference>
<dbReference type="CDD" id="cd15911">
    <property type="entry name" value="7tmA_OR11A-like"/>
    <property type="match status" value="1"/>
</dbReference>
<proteinExistence type="inferred from homology"/>
<dbReference type="eggNOG" id="ENOG502T8BI">
    <property type="taxonomic scope" value="Eukaryota"/>
</dbReference>
<keyword evidence="3 12" id="KW-0716">Sensory transduction</keyword>
<accession>K7F1P6</accession>
<dbReference type="OMA" id="YICIIHN"/>
<dbReference type="SUPFAM" id="SSF81321">
    <property type="entry name" value="Family A G protein-coupled receptor-like"/>
    <property type="match status" value="1"/>
</dbReference>
<evidence type="ECO:0000259" key="13">
    <source>
        <dbReference type="PROSITE" id="PS50262"/>
    </source>
</evidence>
<evidence type="ECO:0000313" key="14">
    <source>
        <dbReference type="Ensembl" id="ENSPSIP00000001956.1"/>
    </source>
</evidence>
<dbReference type="PRINTS" id="PR00237">
    <property type="entry name" value="GPCRRHODOPSN"/>
</dbReference>
<evidence type="ECO:0000256" key="5">
    <source>
        <dbReference type="ARBA" id="ARBA00022725"/>
    </source>
</evidence>
<evidence type="ECO:0000256" key="2">
    <source>
        <dbReference type="ARBA" id="ARBA00022475"/>
    </source>
</evidence>
<dbReference type="PROSITE" id="PS50262">
    <property type="entry name" value="G_PROTEIN_RECEP_F1_2"/>
    <property type="match status" value="1"/>
</dbReference>
<reference evidence="14" key="4">
    <citation type="submission" date="2025-09" db="UniProtKB">
        <authorList>
            <consortium name="Ensembl"/>
        </authorList>
    </citation>
    <scope>IDENTIFICATION</scope>
</reference>
<evidence type="ECO:0000256" key="6">
    <source>
        <dbReference type="ARBA" id="ARBA00022989"/>
    </source>
</evidence>
<feature type="transmembrane region" description="Helical" evidence="12">
    <location>
        <begin position="205"/>
        <end position="231"/>
    </location>
</feature>
<keyword evidence="9 11" id="KW-0675">Receptor</keyword>
<sequence>QLMEKAEGRNQTSIVEFILLGFGNGPELQPLLFLLFLVIYIVTVAGNMLFVALVVADQHLHTPMYFFLGNLSCLEICYTSATLPRLLASLLTGDRTISVQGCLVQLYFFGVMTNTENLLLTAMSYDRYLAICHPLRYTVLMTGRVCCLLVAGGWISSLLSSTIVQIYLWQFTFCDSKEIDHFFCDFSPILNLSCSDTQTLELVTFVLAVIGTFLPFLLTLTSYICIIINVLRNPSNTGRKKAFSTCSSHLIVLAILYVTVLTVYVVPIPDSHKVLQKIFSVFYTVLTPIINPLVYSLRNKEVKESLSKAILKLAAYRNR</sequence>
<feature type="transmembrane region" description="Helical" evidence="12">
    <location>
        <begin position="278"/>
        <end position="297"/>
    </location>
</feature>
<evidence type="ECO:0000256" key="7">
    <source>
        <dbReference type="ARBA" id="ARBA00023040"/>
    </source>
</evidence>
<keyword evidence="4 11" id="KW-0812">Transmembrane</keyword>
<dbReference type="Proteomes" id="UP000007267">
    <property type="component" value="Unassembled WGS sequence"/>
</dbReference>
<keyword evidence="8 12" id="KW-0472">Membrane</keyword>
<dbReference type="PANTHER" id="PTHR26452">
    <property type="entry name" value="OLFACTORY RECEPTOR"/>
    <property type="match status" value="1"/>
</dbReference>
<keyword evidence="2 12" id="KW-1003">Cell membrane</keyword>
<feature type="transmembrane region" description="Helical" evidence="12">
    <location>
        <begin position="31"/>
        <end position="56"/>
    </location>
</feature>
<reference evidence="15" key="1">
    <citation type="submission" date="2011-10" db="EMBL/GenBank/DDBJ databases">
        <authorList>
            <consortium name="Soft-shell Turtle Genome Consortium"/>
        </authorList>
    </citation>
    <scope>NUCLEOTIDE SEQUENCE [LARGE SCALE GENOMIC DNA]</scope>
    <source>
        <strain evidence="15">Daiwa-1</strain>
    </source>
</reference>
<dbReference type="GO" id="GO:0004930">
    <property type="term" value="F:G protein-coupled receptor activity"/>
    <property type="evidence" value="ECO:0007669"/>
    <property type="project" value="UniProtKB-KW"/>
</dbReference>
<dbReference type="HOGENOM" id="CLU_012526_0_1_1"/>
<evidence type="ECO:0000256" key="10">
    <source>
        <dbReference type="ARBA" id="ARBA00023224"/>
    </source>
</evidence>
<dbReference type="InterPro" id="IPR050516">
    <property type="entry name" value="Olfactory_GPCR"/>
</dbReference>
<dbReference type="GeneTree" id="ENSGT01150000286948"/>
<evidence type="ECO:0000256" key="9">
    <source>
        <dbReference type="ARBA" id="ARBA00023170"/>
    </source>
</evidence>
<dbReference type="EMBL" id="AGCU01001551">
    <property type="status" value="NOT_ANNOTATED_CDS"/>
    <property type="molecule type" value="Genomic_DNA"/>
</dbReference>
<name>K7F1P6_PELSI</name>
<dbReference type="GO" id="GO:0004984">
    <property type="term" value="F:olfactory receptor activity"/>
    <property type="evidence" value="ECO:0007669"/>
    <property type="project" value="InterPro"/>
</dbReference>
<feature type="transmembrane region" description="Helical" evidence="12">
    <location>
        <begin position="145"/>
        <end position="168"/>
    </location>
</feature>
<dbReference type="Ensembl" id="ENSPSIT00000001963.1">
    <property type="protein sequence ID" value="ENSPSIP00000001956.1"/>
    <property type="gene ID" value="ENSPSIG00000001963.1"/>
</dbReference>
<comment type="similarity">
    <text evidence="11">Belongs to the G-protein coupled receptor 1 family.</text>
</comment>
<dbReference type="PRINTS" id="PR00245">
    <property type="entry name" value="OLFACTORYR"/>
</dbReference>
<comment type="subcellular location">
    <subcellularLocation>
        <location evidence="1 12">Cell membrane</location>
        <topology evidence="1 12">Multi-pass membrane protein</topology>
    </subcellularLocation>
</comment>
<dbReference type="Gene3D" id="1.20.1070.10">
    <property type="entry name" value="Rhodopsin 7-helix transmembrane proteins"/>
    <property type="match status" value="1"/>
</dbReference>
<reference evidence="15" key="2">
    <citation type="journal article" date="2013" name="Nat. Genet.">
        <title>The draft genomes of soft-shell turtle and green sea turtle yield insights into the development and evolution of the turtle-specific body plan.</title>
        <authorList>
            <person name="Wang Z."/>
            <person name="Pascual-Anaya J."/>
            <person name="Zadissa A."/>
            <person name="Li W."/>
            <person name="Niimura Y."/>
            <person name="Huang Z."/>
            <person name="Li C."/>
            <person name="White S."/>
            <person name="Xiong Z."/>
            <person name="Fang D."/>
            <person name="Wang B."/>
            <person name="Ming Y."/>
            <person name="Chen Y."/>
            <person name="Zheng Y."/>
            <person name="Kuraku S."/>
            <person name="Pignatelli M."/>
            <person name="Herrero J."/>
            <person name="Beal K."/>
            <person name="Nozawa M."/>
            <person name="Li Q."/>
            <person name="Wang J."/>
            <person name="Zhang H."/>
            <person name="Yu L."/>
            <person name="Shigenobu S."/>
            <person name="Wang J."/>
            <person name="Liu J."/>
            <person name="Flicek P."/>
            <person name="Searle S."/>
            <person name="Wang J."/>
            <person name="Kuratani S."/>
            <person name="Yin Y."/>
            <person name="Aken B."/>
            <person name="Zhang G."/>
            <person name="Irie N."/>
        </authorList>
    </citation>
    <scope>NUCLEOTIDE SEQUENCE [LARGE SCALE GENOMIC DNA]</scope>
    <source>
        <strain evidence="15">Daiwa-1</strain>
    </source>
</reference>
<protein>
    <recommendedName>
        <fullName evidence="12">Olfactory receptor</fullName>
    </recommendedName>
</protein>
<evidence type="ECO:0000256" key="8">
    <source>
        <dbReference type="ARBA" id="ARBA00023136"/>
    </source>
</evidence>
<dbReference type="Pfam" id="PF13853">
    <property type="entry name" value="7tm_4"/>
    <property type="match status" value="1"/>
</dbReference>
<keyword evidence="15" id="KW-1185">Reference proteome</keyword>
<dbReference type="InterPro" id="IPR000276">
    <property type="entry name" value="GPCR_Rhodpsn"/>
</dbReference>
<keyword evidence="6 12" id="KW-1133">Transmembrane helix</keyword>
<feature type="domain" description="G-protein coupled receptors family 1 profile" evidence="13">
    <location>
        <begin position="46"/>
        <end position="295"/>
    </location>
</feature>
<dbReference type="FunFam" id="1.20.1070.10:FF:000001">
    <property type="entry name" value="Olfactory receptor"/>
    <property type="match status" value="1"/>
</dbReference>
<reference evidence="14" key="3">
    <citation type="submission" date="2025-08" db="UniProtKB">
        <authorList>
            <consortium name="Ensembl"/>
        </authorList>
    </citation>
    <scope>IDENTIFICATION</scope>
</reference>
<organism evidence="14 15">
    <name type="scientific">Pelodiscus sinensis</name>
    <name type="common">Chinese softshell turtle</name>
    <name type="synonym">Trionyx sinensis</name>
    <dbReference type="NCBI Taxonomy" id="13735"/>
    <lineage>
        <taxon>Eukaryota</taxon>
        <taxon>Metazoa</taxon>
        <taxon>Chordata</taxon>
        <taxon>Craniata</taxon>
        <taxon>Vertebrata</taxon>
        <taxon>Euteleostomi</taxon>
        <taxon>Archelosauria</taxon>
        <taxon>Testudinata</taxon>
        <taxon>Testudines</taxon>
        <taxon>Cryptodira</taxon>
        <taxon>Trionychia</taxon>
        <taxon>Trionychidae</taxon>
        <taxon>Pelodiscus</taxon>
    </lineage>
</organism>
<evidence type="ECO:0000256" key="11">
    <source>
        <dbReference type="RuleBase" id="RU000688"/>
    </source>
</evidence>
<evidence type="ECO:0000313" key="15">
    <source>
        <dbReference type="Proteomes" id="UP000007267"/>
    </source>
</evidence>
<dbReference type="GO" id="GO:0005886">
    <property type="term" value="C:plasma membrane"/>
    <property type="evidence" value="ECO:0007669"/>
    <property type="project" value="UniProtKB-SubCell"/>
</dbReference>
<dbReference type="PROSITE" id="PS00237">
    <property type="entry name" value="G_PROTEIN_RECEP_F1_1"/>
    <property type="match status" value="1"/>
</dbReference>
<evidence type="ECO:0000256" key="12">
    <source>
        <dbReference type="RuleBase" id="RU363047"/>
    </source>
</evidence>
<keyword evidence="7 11" id="KW-0297">G-protein coupled receptor</keyword>
<keyword evidence="5 12" id="KW-0552">Olfaction</keyword>
<evidence type="ECO:0000256" key="3">
    <source>
        <dbReference type="ARBA" id="ARBA00022606"/>
    </source>
</evidence>
<evidence type="ECO:0000256" key="1">
    <source>
        <dbReference type="ARBA" id="ARBA00004651"/>
    </source>
</evidence>
<evidence type="ECO:0000256" key="4">
    <source>
        <dbReference type="ARBA" id="ARBA00022692"/>
    </source>
</evidence>